<accession>A0AAV5AJA3</accession>
<name>A0AAV5AJA3_9AGAM</name>
<protein>
    <recommendedName>
        <fullName evidence="3">Phosphoribulokinase/uridine kinase domain-containing protein</fullName>
    </recommendedName>
</protein>
<dbReference type="Gene3D" id="3.40.50.300">
    <property type="entry name" value="P-loop containing nucleotide triphosphate hydrolases"/>
    <property type="match status" value="1"/>
</dbReference>
<proteinExistence type="predicted"/>
<sequence length="221" mass="25403">MSYMDHVALELAMYLLKRLKEQVKIEFHVNRLHKSSHPEAQNSVGIVVPLDGWHFPRSTLDTFPDPKLAYDRRGAHWTFNGGGYVSFVERLRDPQAMLDNGIVTAPSFSHSLKDPVMDDIVIHPHHRIVIIEGLYVFLNIEPWIKAGRTLDERWFLRVDPVQGKERLCKRHVETGVAGSWEEAIWRAENNDIPNGKFIEANMLPPTREIPNKEDHDLGQSA</sequence>
<organism evidence="1 2">
    <name type="scientific">Clathrus columnatus</name>
    <dbReference type="NCBI Taxonomy" id="1419009"/>
    <lineage>
        <taxon>Eukaryota</taxon>
        <taxon>Fungi</taxon>
        <taxon>Dikarya</taxon>
        <taxon>Basidiomycota</taxon>
        <taxon>Agaricomycotina</taxon>
        <taxon>Agaricomycetes</taxon>
        <taxon>Phallomycetidae</taxon>
        <taxon>Phallales</taxon>
        <taxon>Clathraceae</taxon>
        <taxon>Clathrus</taxon>
    </lineage>
</organism>
<comment type="caution">
    <text evidence="1">The sequence shown here is derived from an EMBL/GenBank/DDBJ whole genome shotgun (WGS) entry which is preliminary data.</text>
</comment>
<dbReference type="EMBL" id="BPWL01000009">
    <property type="protein sequence ID" value="GJJ13837.1"/>
    <property type="molecule type" value="Genomic_DNA"/>
</dbReference>
<dbReference type="SUPFAM" id="SSF52540">
    <property type="entry name" value="P-loop containing nucleoside triphosphate hydrolases"/>
    <property type="match status" value="1"/>
</dbReference>
<keyword evidence="2" id="KW-1185">Reference proteome</keyword>
<evidence type="ECO:0008006" key="3">
    <source>
        <dbReference type="Google" id="ProtNLM"/>
    </source>
</evidence>
<dbReference type="AlphaFoldDB" id="A0AAV5AJA3"/>
<evidence type="ECO:0000313" key="2">
    <source>
        <dbReference type="Proteomes" id="UP001050691"/>
    </source>
</evidence>
<reference evidence="1" key="1">
    <citation type="submission" date="2021-10" db="EMBL/GenBank/DDBJ databases">
        <title>De novo Genome Assembly of Clathrus columnatus (Basidiomycota, Fungi) Using Illumina and Nanopore Sequence Data.</title>
        <authorList>
            <person name="Ogiso-Tanaka E."/>
            <person name="Itagaki H."/>
            <person name="Hosoya T."/>
            <person name="Hosaka K."/>
        </authorList>
    </citation>
    <scope>NUCLEOTIDE SEQUENCE</scope>
    <source>
        <strain evidence="1">MO-923</strain>
    </source>
</reference>
<dbReference type="InterPro" id="IPR027417">
    <property type="entry name" value="P-loop_NTPase"/>
</dbReference>
<dbReference type="Proteomes" id="UP001050691">
    <property type="component" value="Unassembled WGS sequence"/>
</dbReference>
<gene>
    <name evidence="1" type="ORF">Clacol_008094</name>
</gene>
<evidence type="ECO:0000313" key="1">
    <source>
        <dbReference type="EMBL" id="GJJ13837.1"/>
    </source>
</evidence>